<evidence type="ECO:0000313" key="2">
    <source>
        <dbReference type="EMBL" id="UXI68998.1"/>
    </source>
</evidence>
<dbReference type="Pfam" id="PF14316">
    <property type="entry name" value="DUF4381"/>
    <property type="match status" value="1"/>
</dbReference>
<accession>A0ABY6BI28</accession>
<keyword evidence="1" id="KW-0812">Transmembrane</keyword>
<dbReference type="Proteomes" id="UP001064632">
    <property type="component" value="Chromosome"/>
</dbReference>
<proteinExistence type="predicted"/>
<reference evidence="2" key="1">
    <citation type="submission" date="2022-09" db="EMBL/GenBank/DDBJ databases">
        <title>Tahibacter sp. nov., isolated from a fresh water.</title>
        <authorList>
            <person name="Baek J.H."/>
            <person name="Lee J.K."/>
            <person name="Kim J.M."/>
            <person name="Jeon C.O."/>
        </authorList>
    </citation>
    <scope>NUCLEOTIDE SEQUENCE</scope>
    <source>
        <strain evidence="2">W38</strain>
    </source>
</reference>
<keyword evidence="1" id="KW-1133">Transmembrane helix</keyword>
<feature type="transmembrane region" description="Helical" evidence="1">
    <location>
        <begin position="20"/>
        <end position="40"/>
    </location>
</feature>
<keyword evidence="3" id="KW-1185">Reference proteome</keyword>
<dbReference type="RefSeq" id="WP_261695956.1">
    <property type="nucleotide sequence ID" value="NZ_CP104694.1"/>
</dbReference>
<gene>
    <name evidence="2" type="ORF">N4264_04915</name>
</gene>
<name>A0ABY6BI28_9GAMM</name>
<keyword evidence="1" id="KW-0472">Membrane</keyword>
<evidence type="ECO:0000313" key="3">
    <source>
        <dbReference type="Proteomes" id="UP001064632"/>
    </source>
</evidence>
<organism evidence="2 3">
    <name type="scientific">Tahibacter amnicola</name>
    <dbReference type="NCBI Taxonomy" id="2976241"/>
    <lineage>
        <taxon>Bacteria</taxon>
        <taxon>Pseudomonadati</taxon>
        <taxon>Pseudomonadota</taxon>
        <taxon>Gammaproteobacteria</taxon>
        <taxon>Lysobacterales</taxon>
        <taxon>Rhodanobacteraceae</taxon>
        <taxon>Tahibacter</taxon>
    </lineage>
</organism>
<dbReference type="EMBL" id="CP104694">
    <property type="protein sequence ID" value="UXI68998.1"/>
    <property type="molecule type" value="Genomic_DNA"/>
</dbReference>
<protein>
    <submittedName>
        <fullName evidence="2">DUF4381 domain-containing protein</fullName>
    </submittedName>
</protein>
<dbReference type="InterPro" id="IPR025489">
    <property type="entry name" value="DUF4381"/>
</dbReference>
<evidence type="ECO:0000256" key="1">
    <source>
        <dbReference type="SAM" id="Phobius"/>
    </source>
</evidence>
<sequence>MPQLRDIHVAAAPGWWPPAPGWWILAVLVLAGLAMLLIQWRRQRRRARRARRLREALGQVRRQFQGSADRAAYAAALSQFLRRLALRIRPAAAVLQGQDWITFLDRHGDGFSRIADTLLDAPYRPATDLDVEALYDTVDRHLTSVLARELRDV</sequence>